<gene>
    <name evidence="1" type="ORF">J4E00_02420</name>
</gene>
<comment type="caution">
    <text evidence="1">The sequence shown here is derived from an EMBL/GenBank/DDBJ whole genome shotgun (WGS) entry which is preliminary data.</text>
</comment>
<protein>
    <submittedName>
        <fullName evidence="1">Uncharacterized protein</fullName>
    </submittedName>
</protein>
<dbReference type="RefSeq" id="WP_208173413.1">
    <property type="nucleotide sequence ID" value="NZ_JAGETZ010000001.1"/>
</dbReference>
<proteinExistence type="predicted"/>
<sequence length="116" mass="13058">MMNTTVKALTLFGLMAAGYGLFRAANFRFSTVLKGPLRVTYFTNERFVVAGDRYLTWMDGEVNCPSSRQGISLATIDVRSFHSLTPSNSADMDFADKDFTYTIHDGEDPYMMRGCR</sequence>
<organism evidence="1 2">
    <name type="scientific">Hymenobacter negativus</name>
    <dbReference type="NCBI Taxonomy" id="2795026"/>
    <lineage>
        <taxon>Bacteria</taxon>
        <taxon>Pseudomonadati</taxon>
        <taxon>Bacteroidota</taxon>
        <taxon>Cytophagia</taxon>
        <taxon>Cytophagales</taxon>
        <taxon>Hymenobacteraceae</taxon>
        <taxon>Hymenobacter</taxon>
    </lineage>
</organism>
<dbReference type="Proteomes" id="UP000664369">
    <property type="component" value="Unassembled WGS sequence"/>
</dbReference>
<evidence type="ECO:0000313" key="1">
    <source>
        <dbReference type="EMBL" id="MBO2007888.1"/>
    </source>
</evidence>
<name>A0ABS3Q9G7_9BACT</name>
<accession>A0ABS3Q9G7</accession>
<reference evidence="1 2" key="1">
    <citation type="submission" date="2021-03" db="EMBL/GenBank/DDBJ databases">
        <authorList>
            <person name="Kim M.K."/>
        </authorList>
    </citation>
    <scope>NUCLEOTIDE SEQUENCE [LARGE SCALE GENOMIC DNA]</scope>
    <source>
        <strain evidence="1 2">BT442</strain>
    </source>
</reference>
<keyword evidence="2" id="KW-1185">Reference proteome</keyword>
<evidence type="ECO:0000313" key="2">
    <source>
        <dbReference type="Proteomes" id="UP000664369"/>
    </source>
</evidence>
<dbReference type="EMBL" id="JAGETZ010000001">
    <property type="protein sequence ID" value="MBO2007888.1"/>
    <property type="molecule type" value="Genomic_DNA"/>
</dbReference>